<evidence type="ECO:0000256" key="14">
    <source>
        <dbReference type="SAM" id="Phobius"/>
    </source>
</evidence>
<keyword evidence="6 16" id="KW-0808">Transferase</keyword>
<dbReference type="InterPro" id="IPR005467">
    <property type="entry name" value="His_kinase_dom"/>
</dbReference>
<evidence type="ECO:0000259" key="15">
    <source>
        <dbReference type="PROSITE" id="PS50109"/>
    </source>
</evidence>
<keyword evidence="13 14" id="KW-0472">Membrane</keyword>
<dbReference type="PROSITE" id="PS50109">
    <property type="entry name" value="HIS_KIN"/>
    <property type="match status" value="1"/>
</dbReference>
<dbReference type="InterPro" id="IPR003594">
    <property type="entry name" value="HATPase_dom"/>
</dbReference>
<dbReference type="AlphaFoldDB" id="A0A2T0BLI0"/>
<evidence type="ECO:0000256" key="10">
    <source>
        <dbReference type="ARBA" id="ARBA00022840"/>
    </source>
</evidence>
<evidence type="ECO:0000256" key="7">
    <source>
        <dbReference type="ARBA" id="ARBA00022692"/>
    </source>
</evidence>
<dbReference type="OrthoDB" id="335833at2"/>
<evidence type="ECO:0000256" key="3">
    <source>
        <dbReference type="ARBA" id="ARBA00012438"/>
    </source>
</evidence>
<name>A0A2T0BLI0_9CLOT</name>
<evidence type="ECO:0000313" key="17">
    <source>
        <dbReference type="Proteomes" id="UP000237798"/>
    </source>
</evidence>
<feature type="domain" description="Histidine kinase" evidence="15">
    <location>
        <begin position="95"/>
        <end position="309"/>
    </location>
</feature>
<proteinExistence type="predicted"/>
<keyword evidence="10" id="KW-0067">ATP-binding</keyword>
<keyword evidence="11 14" id="KW-1133">Transmembrane helix</keyword>
<protein>
    <recommendedName>
        <fullName evidence="3">histidine kinase</fullName>
        <ecNumber evidence="3">2.7.13.3</ecNumber>
    </recommendedName>
</protein>
<evidence type="ECO:0000256" key="2">
    <source>
        <dbReference type="ARBA" id="ARBA00004651"/>
    </source>
</evidence>
<dbReference type="Pfam" id="PF00512">
    <property type="entry name" value="HisKA"/>
    <property type="match status" value="1"/>
</dbReference>
<dbReference type="FunFam" id="3.30.565.10:FF:000006">
    <property type="entry name" value="Sensor histidine kinase WalK"/>
    <property type="match status" value="1"/>
</dbReference>
<reference evidence="16 17" key="1">
    <citation type="submission" date="2018-03" db="EMBL/GenBank/DDBJ databases">
        <title>Genome sequence of Clostridium luticellarii DSM 29923.</title>
        <authorList>
            <person name="Poehlein A."/>
            <person name="Daniel R."/>
        </authorList>
    </citation>
    <scope>NUCLEOTIDE SEQUENCE [LARGE SCALE GENOMIC DNA]</scope>
    <source>
        <strain evidence="16 17">DSM 29923</strain>
    </source>
</reference>
<dbReference type="PANTHER" id="PTHR45528">
    <property type="entry name" value="SENSOR HISTIDINE KINASE CPXA"/>
    <property type="match status" value="1"/>
</dbReference>
<evidence type="ECO:0000256" key="6">
    <source>
        <dbReference type="ARBA" id="ARBA00022679"/>
    </source>
</evidence>
<keyword evidence="9" id="KW-0418">Kinase</keyword>
<evidence type="ECO:0000256" key="1">
    <source>
        <dbReference type="ARBA" id="ARBA00000085"/>
    </source>
</evidence>
<keyword evidence="17" id="KW-1185">Reference proteome</keyword>
<dbReference type="GO" id="GO:0005886">
    <property type="term" value="C:plasma membrane"/>
    <property type="evidence" value="ECO:0007669"/>
    <property type="project" value="UniProtKB-SubCell"/>
</dbReference>
<dbReference type="PRINTS" id="PR00344">
    <property type="entry name" value="BCTRLSENSOR"/>
</dbReference>
<dbReference type="CDD" id="cd00075">
    <property type="entry name" value="HATPase"/>
    <property type="match status" value="1"/>
</dbReference>
<gene>
    <name evidence="16" type="primary">evgS</name>
    <name evidence="16" type="ORF">CLLU_23350</name>
</gene>
<dbReference type="SMART" id="SM00388">
    <property type="entry name" value="HisKA"/>
    <property type="match status" value="1"/>
</dbReference>
<accession>A0A2T0BLI0</accession>
<dbReference type="Pfam" id="PF02518">
    <property type="entry name" value="HATPase_c"/>
    <property type="match status" value="1"/>
</dbReference>
<dbReference type="InterPro" id="IPR004358">
    <property type="entry name" value="Sig_transdc_His_kin-like_C"/>
</dbReference>
<keyword evidence="12" id="KW-0902">Two-component regulatory system</keyword>
<dbReference type="EC" id="2.7.13.3" evidence="3"/>
<dbReference type="SMART" id="SM00387">
    <property type="entry name" value="HATPase_c"/>
    <property type="match status" value="1"/>
</dbReference>
<dbReference type="Gene3D" id="1.10.287.130">
    <property type="match status" value="1"/>
</dbReference>
<sequence>MNIKILFVVFIIILTITAICVVLFVRLFNMKKRLHDIVEVLDDISSGNGNRRILARPGDVTASICYKINKIVCDYEDRLSCFRKAVDTNKQVMTSLSHDVRTPLTTLIGYLDAVHKDIVKGKEREGYIETARKKAYDMKNYIDMLFEWFKLNSNEHPLSIQTCEMAELTRNLLKDWIPIFEEKQLDYDINISEHPIIVKVDLDGYSRIVNNLIQNVITHSNASRIEISLSNKSNQVELCVVDNGTGIPREDLDHIFERLYKCDKGRSQKGSGLGLNIVQQLVKKMNGEISVNSKPNKYTSFVVSFPPAH</sequence>
<evidence type="ECO:0000256" key="9">
    <source>
        <dbReference type="ARBA" id="ARBA00022777"/>
    </source>
</evidence>
<dbReference type="InterPro" id="IPR050398">
    <property type="entry name" value="HssS/ArlS-like"/>
</dbReference>
<comment type="caution">
    <text evidence="16">The sequence shown here is derived from an EMBL/GenBank/DDBJ whole genome shotgun (WGS) entry which is preliminary data.</text>
</comment>
<dbReference type="SUPFAM" id="SSF55874">
    <property type="entry name" value="ATPase domain of HSP90 chaperone/DNA topoisomerase II/histidine kinase"/>
    <property type="match status" value="1"/>
</dbReference>
<dbReference type="GO" id="GO:0005524">
    <property type="term" value="F:ATP binding"/>
    <property type="evidence" value="ECO:0007669"/>
    <property type="project" value="UniProtKB-KW"/>
</dbReference>
<evidence type="ECO:0000256" key="4">
    <source>
        <dbReference type="ARBA" id="ARBA00022475"/>
    </source>
</evidence>
<keyword evidence="5" id="KW-0597">Phosphoprotein</keyword>
<keyword evidence="8" id="KW-0547">Nucleotide-binding</keyword>
<dbReference type="SUPFAM" id="SSF47384">
    <property type="entry name" value="Homodimeric domain of signal transducing histidine kinase"/>
    <property type="match status" value="1"/>
</dbReference>
<comment type="catalytic activity">
    <reaction evidence="1">
        <text>ATP + protein L-histidine = ADP + protein N-phospho-L-histidine.</text>
        <dbReference type="EC" id="2.7.13.3"/>
    </reaction>
</comment>
<dbReference type="InterPro" id="IPR036097">
    <property type="entry name" value="HisK_dim/P_sf"/>
</dbReference>
<evidence type="ECO:0000256" key="13">
    <source>
        <dbReference type="ARBA" id="ARBA00023136"/>
    </source>
</evidence>
<dbReference type="GO" id="GO:0000155">
    <property type="term" value="F:phosphorelay sensor kinase activity"/>
    <property type="evidence" value="ECO:0007669"/>
    <property type="project" value="InterPro"/>
</dbReference>
<organism evidence="16 17">
    <name type="scientific">Clostridium luticellarii</name>
    <dbReference type="NCBI Taxonomy" id="1691940"/>
    <lineage>
        <taxon>Bacteria</taxon>
        <taxon>Bacillati</taxon>
        <taxon>Bacillota</taxon>
        <taxon>Clostridia</taxon>
        <taxon>Eubacteriales</taxon>
        <taxon>Clostridiaceae</taxon>
        <taxon>Clostridium</taxon>
    </lineage>
</organism>
<dbReference type="InterPro" id="IPR036890">
    <property type="entry name" value="HATPase_C_sf"/>
</dbReference>
<dbReference type="PANTHER" id="PTHR45528:SF1">
    <property type="entry name" value="SENSOR HISTIDINE KINASE CPXA"/>
    <property type="match status" value="1"/>
</dbReference>
<evidence type="ECO:0000256" key="11">
    <source>
        <dbReference type="ARBA" id="ARBA00022989"/>
    </source>
</evidence>
<dbReference type="CDD" id="cd00082">
    <property type="entry name" value="HisKA"/>
    <property type="match status" value="1"/>
</dbReference>
<dbReference type="Proteomes" id="UP000237798">
    <property type="component" value="Unassembled WGS sequence"/>
</dbReference>
<evidence type="ECO:0000256" key="8">
    <source>
        <dbReference type="ARBA" id="ARBA00022741"/>
    </source>
</evidence>
<evidence type="ECO:0000256" key="12">
    <source>
        <dbReference type="ARBA" id="ARBA00023012"/>
    </source>
</evidence>
<keyword evidence="7 14" id="KW-0812">Transmembrane</keyword>
<keyword evidence="4" id="KW-1003">Cell membrane</keyword>
<evidence type="ECO:0000313" key="16">
    <source>
        <dbReference type="EMBL" id="PRR84719.1"/>
    </source>
</evidence>
<feature type="transmembrane region" description="Helical" evidence="14">
    <location>
        <begin position="6"/>
        <end position="25"/>
    </location>
</feature>
<evidence type="ECO:0000256" key="5">
    <source>
        <dbReference type="ARBA" id="ARBA00022553"/>
    </source>
</evidence>
<comment type="subcellular location">
    <subcellularLocation>
        <location evidence="2">Cell membrane</location>
        <topology evidence="2">Multi-pass membrane protein</topology>
    </subcellularLocation>
</comment>
<dbReference type="InterPro" id="IPR003661">
    <property type="entry name" value="HisK_dim/P_dom"/>
</dbReference>
<dbReference type="EMBL" id="PVXP01000035">
    <property type="protein sequence ID" value="PRR84719.1"/>
    <property type="molecule type" value="Genomic_DNA"/>
</dbReference>
<dbReference type="Gene3D" id="3.30.565.10">
    <property type="entry name" value="Histidine kinase-like ATPase, C-terminal domain"/>
    <property type="match status" value="1"/>
</dbReference>